<keyword evidence="3" id="KW-1185">Reference proteome</keyword>
<accession>A0A7Z2ZNT0</accession>
<dbReference type="SUPFAM" id="SSF51445">
    <property type="entry name" value="(Trans)glycosidases"/>
    <property type="match status" value="1"/>
</dbReference>
<gene>
    <name evidence="2" type="ORF">HH215_26720</name>
</gene>
<dbReference type="InterPro" id="IPR017853">
    <property type="entry name" value="GH"/>
</dbReference>
<dbReference type="AlphaFoldDB" id="A0A7Z2ZNT0"/>
<evidence type="ECO:0000313" key="2">
    <source>
        <dbReference type="EMBL" id="QJD86404.1"/>
    </source>
</evidence>
<dbReference type="Gene3D" id="3.20.20.80">
    <property type="entry name" value="Glycosidases"/>
    <property type="match status" value="1"/>
</dbReference>
<organism evidence="2 3">
    <name type="scientific">Cohnella herbarum</name>
    <dbReference type="NCBI Taxonomy" id="2728023"/>
    <lineage>
        <taxon>Bacteria</taxon>
        <taxon>Bacillati</taxon>
        <taxon>Bacillota</taxon>
        <taxon>Bacilli</taxon>
        <taxon>Bacillales</taxon>
        <taxon>Paenibacillaceae</taxon>
        <taxon>Cohnella</taxon>
    </lineage>
</organism>
<dbReference type="InterPro" id="IPR032267">
    <property type="entry name" value="DUF4832"/>
</dbReference>
<reference evidence="2 3" key="1">
    <citation type="submission" date="2020-04" db="EMBL/GenBank/DDBJ databases">
        <title>Genome sequencing of novel species.</title>
        <authorList>
            <person name="Heo J."/>
            <person name="Kim S.-J."/>
            <person name="Kim J.-S."/>
            <person name="Hong S.-B."/>
            <person name="Kwon S.-W."/>
        </authorList>
    </citation>
    <scope>NUCLEOTIDE SEQUENCE [LARGE SCALE GENOMIC DNA]</scope>
    <source>
        <strain evidence="2 3">MFER-1</strain>
    </source>
</reference>
<protein>
    <recommendedName>
        <fullName evidence="1">DUF4832 domain-containing protein</fullName>
    </recommendedName>
</protein>
<dbReference type="Proteomes" id="UP000502248">
    <property type="component" value="Chromosome"/>
</dbReference>
<dbReference type="EMBL" id="CP051680">
    <property type="protein sequence ID" value="QJD86404.1"/>
    <property type="molecule type" value="Genomic_DNA"/>
</dbReference>
<name>A0A7Z2ZNT0_9BACL</name>
<evidence type="ECO:0000313" key="3">
    <source>
        <dbReference type="Proteomes" id="UP000502248"/>
    </source>
</evidence>
<proteinExistence type="predicted"/>
<dbReference type="RefSeq" id="WP_169282653.1">
    <property type="nucleotide sequence ID" value="NZ_CP051680.1"/>
</dbReference>
<dbReference type="KEGG" id="cheb:HH215_26720"/>
<sequence>MDFERAQNDVTVYPIEDADRFLRNPAMGWVVYIDAFEKPFPDADEYWKRQDPNIGMASILYIRVPWSQLELEEGRYAWQADDNYRKLISMALERGLKLAFRVYVDSKDAYRQATPQFVFDAGADGYANETKNGVSFRTPYVLDAVFQAKFAKFVEAFASEYDKSDIVDFIDAQGLGWWGEMHNLGYLIGARKKRAFQWIVRLYSDHFRHVLLGGQYGKGSFGFALQEWAIRELGYVIRRDSFGSPIWFKPGDKRKIAALWPSVPVFAENCYHTFAGRPEWYEGDGFPTLRDMMARVVQDAMEMRANTLDLRNPEDAELWVSAAPDLVRDFALRCGYRFVMTELTYPVEMEAGRAYAIRHRWKNVGVGKLPNENRNWRSKYRLSFALLSDRDSGVPVCRTLADAEPGEWLLGSEYAYESRFACGDIPAGGYDLAVALVNTERGDEPEIALAMEGELPDRRWYKIGRVNVVNEKGGEANG</sequence>
<feature type="domain" description="DUF4832" evidence="1">
    <location>
        <begin position="293"/>
        <end position="448"/>
    </location>
</feature>
<evidence type="ECO:0000259" key="1">
    <source>
        <dbReference type="Pfam" id="PF16116"/>
    </source>
</evidence>
<dbReference type="Pfam" id="PF16116">
    <property type="entry name" value="DUF4832"/>
    <property type="match status" value="1"/>
</dbReference>